<name>A0A6A4HCZ7_9AGAR</name>
<gene>
    <name evidence="2" type="ORF">BT96DRAFT_942605</name>
</gene>
<dbReference type="AlphaFoldDB" id="A0A6A4HCZ7"/>
<feature type="region of interest" description="Disordered" evidence="1">
    <location>
        <begin position="355"/>
        <end position="392"/>
    </location>
</feature>
<dbReference type="OrthoDB" id="2892623at2759"/>
<reference evidence="2" key="1">
    <citation type="journal article" date="2019" name="Environ. Microbiol.">
        <title>Fungal ecological strategies reflected in gene transcription - a case study of two litter decomposers.</title>
        <authorList>
            <person name="Barbi F."/>
            <person name="Kohler A."/>
            <person name="Barry K."/>
            <person name="Baskaran P."/>
            <person name="Daum C."/>
            <person name="Fauchery L."/>
            <person name="Ihrmark K."/>
            <person name="Kuo A."/>
            <person name="LaButti K."/>
            <person name="Lipzen A."/>
            <person name="Morin E."/>
            <person name="Grigoriev I.V."/>
            <person name="Henrissat B."/>
            <person name="Lindahl B."/>
            <person name="Martin F."/>
        </authorList>
    </citation>
    <scope>NUCLEOTIDE SEQUENCE</scope>
    <source>
        <strain evidence="2">JB14</strain>
    </source>
</reference>
<sequence length="729" mass="79487">MDSREQISAENKVGQGWLKNFQILPKYMNCLLSAANILQFDKQPHVLVLQSSPGLGPTSLFFDQKTLDISDVSEQGNSDEDVAEITNFLVVQESAGTPTTPKHWRAKASSTTTSAKGDIRTSHLAPKSNASFPVVADDTAMASVSANDLVSPSSPASLPILASASSLPDVIDLTSEPLALANAKRPVGKPKKITAAGRSENDAPSKPPVGKFPQRPVGHPRKLEAGIKRPIGRPRKPPIPAGVQVVLPIRRPVGLSRKNPITITPPTPANDVVLAYETRTEPNSTISLSDPTGSLASETEAGDALIQPEVNDLVEALSSAFSQNANQDSGSRREFASGWQDYDLVGALSSAFANNAIPDTDDESSATSSDPGSETIPHSEFPTRRRRRRLALKRVPQIPSSPVKRLRPKRTPKALYIPPNEKAIEAYLDIEYLPVELPLGISVAPENESEYVDPDDEVLLDYDSSSEIIEKRTKQEQQKLNHSSTTLRNNLRFLFMEKVLSCKAPKPTPIRQYTISTASSTTAYVSRVEEHCGDRALSEILDGLPSWEANIKPRTYFRRRATFDEPSSERGISEISSQGEETEDSVVETTKRSYSEEDSVPRKRVKFSDTVSVGFQSGVEIDAANIQTKFDVVLCGESLQKLVKGKEIELVLSFFATSTLEHIIRKSQVVDGDELDFLSTDNLQACKSIWQALQYISESAPGALGLPGIVEGTLIWEARKLVHSMMVAG</sequence>
<dbReference type="Proteomes" id="UP000799118">
    <property type="component" value="Unassembled WGS sequence"/>
</dbReference>
<organism evidence="2 3">
    <name type="scientific">Gymnopus androsaceus JB14</name>
    <dbReference type="NCBI Taxonomy" id="1447944"/>
    <lineage>
        <taxon>Eukaryota</taxon>
        <taxon>Fungi</taxon>
        <taxon>Dikarya</taxon>
        <taxon>Basidiomycota</taxon>
        <taxon>Agaricomycotina</taxon>
        <taxon>Agaricomycetes</taxon>
        <taxon>Agaricomycetidae</taxon>
        <taxon>Agaricales</taxon>
        <taxon>Marasmiineae</taxon>
        <taxon>Omphalotaceae</taxon>
        <taxon>Gymnopus</taxon>
    </lineage>
</organism>
<proteinExistence type="predicted"/>
<evidence type="ECO:0000256" key="1">
    <source>
        <dbReference type="SAM" id="MobiDB-lite"/>
    </source>
</evidence>
<evidence type="ECO:0000313" key="2">
    <source>
        <dbReference type="EMBL" id="KAE9395164.1"/>
    </source>
</evidence>
<evidence type="ECO:0000313" key="3">
    <source>
        <dbReference type="Proteomes" id="UP000799118"/>
    </source>
</evidence>
<keyword evidence="3" id="KW-1185">Reference proteome</keyword>
<feature type="region of interest" description="Disordered" evidence="1">
    <location>
        <begin position="96"/>
        <end position="118"/>
    </location>
</feature>
<feature type="region of interest" description="Disordered" evidence="1">
    <location>
        <begin position="189"/>
        <end position="220"/>
    </location>
</feature>
<accession>A0A6A4HCZ7</accession>
<protein>
    <submittedName>
        <fullName evidence="2">Uncharacterized protein</fullName>
    </submittedName>
</protein>
<dbReference type="EMBL" id="ML769536">
    <property type="protein sequence ID" value="KAE9395164.1"/>
    <property type="molecule type" value="Genomic_DNA"/>
</dbReference>
<feature type="region of interest" description="Disordered" evidence="1">
    <location>
        <begin position="567"/>
        <end position="594"/>
    </location>
</feature>